<feature type="binding site" evidence="10">
    <location>
        <position position="143"/>
    </location>
    <ligand>
        <name>substrate</name>
    </ligand>
</feature>
<dbReference type="OrthoDB" id="9783283at2"/>
<reference evidence="12 13" key="1">
    <citation type="submission" date="2019-03" db="EMBL/GenBank/DDBJ databases">
        <title>Sapientia aquatica gen. nov., sp. nov., isolated from a crater lake.</title>
        <authorList>
            <person name="Felfoldi T."/>
            <person name="Szabo A."/>
            <person name="Toth E."/>
            <person name="Schumann P."/>
            <person name="Keki Z."/>
            <person name="Marialigeti K."/>
            <person name="Mathe I."/>
        </authorList>
    </citation>
    <scope>NUCLEOTIDE SEQUENCE [LARGE SCALE GENOMIC DNA]</scope>
    <source>
        <strain evidence="12 13">SA-152</strain>
    </source>
</reference>
<feature type="binding site" evidence="10">
    <location>
        <position position="219"/>
    </location>
    <ligand>
        <name>Mn(2+)</name>
        <dbReference type="ChEBI" id="CHEBI:29035"/>
        <label>2</label>
    </ligand>
</feature>
<comment type="subcellular location">
    <subcellularLocation>
        <location evidence="10">Cell inner membrane</location>
        <topology evidence="10">Peripheral membrane protein</topology>
        <orientation evidence="10">Cytoplasmic side</orientation>
    </subcellularLocation>
</comment>
<evidence type="ECO:0000256" key="1">
    <source>
        <dbReference type="ARBA" id="ARBA00022475"/>
    </source>
</evidence>
<feature type="domain" description="Calcineurin-like phosphoesterase" evidence="11">
    <location>
        <begin position="24"/>
        <end position="223"/>
    </location>
</feature>
<evidence type="ECO:0000256" key="6">
    <source>
        <dbReference type="ARBA" id="ARBA00022801"/>
    </source>
</evidence>
<evidence type="ECO:0000256" key="4">
    <source>
        <dbReference type="ARBA" id="ARBA00022556"/>
    </source>
</evidence>
<name>A0A4R5W5F3_9BURK</name>
<feature type="binding site" evidence="10">
    <location>
        <position position="219"/>
    </location>
    <ligand>
        <name>substrate</name>
    </ligand>
</feature>
<organism evidence="12 13">
    <name type="scientific">Sapientia aquatica</name>
    <dbReference type="NCBI Taxonomy" id="1549640"/>
    <lineage>
        <taxon>Bacteria</taxon>
        <taxon>Pseudomonadati</taxon>
        <taxon>Pseudomonadota</taxon>
        <taxon>Betaproteobacteria</taxon>
        <taxon>Burkholderiales</taxon>
        <taxon>Oxalobacteraceae</taxon>
        <taxon>Sapientia</taxon>
    </lineage>
</organism>
<evidence type="ECO:0000313" key="12">
    <source>
        <dbReference type="EMBL" id="TDK68269.1"/>
    </source>
</evidence>
<evidence type="ECO:0000313" key="13">
    <source>
        <dbReference type="Proteomes" id="UP000294829"/>
    </source>
</evidence>
<evidence type="ECO:0000256" key="7">
    <source>
        <dbReference type="ARBA" id="ARBA00023098"/>
    </source>
</evidence>
<dbReference type="GO" id="GO:0030145">
    <property type="term" value="F:manganese ion binding"/>
    <property type="evidence" value="ECO:0007669"/>
    <property type="project" value="UniProtKB-UniRule"/>
</dbReference>
<dbReference type="CDD" id="cd07398">
    <property type="entry name" value="MPP_YbbF-LpxH"/>
    <property type="match status" value="1"/>
</dbReference>
<dbReference type="GO" id="GO:0005737">
    <property type="term" value="C:cytoplasm"/>
    <property type="evidence" value="ECO:0007669"/>
    <property type="project" value="InterPro"/>
</dbReference>
<evidence type="ECO:0000259" key="11">
    <source>
        <dbReference type="Pfam" id="PF00149"/>
    </source>
</evidence>
<feature type="binding site" evidence="10">
    <location>
        <position position="61"/>
    </location>
    <ligand>
        <name>Mn(2+)</name>
        <dbReference type="ChEBI" id="CHEBI:29035"/>
        <label>1</label>
    </ligand>
</feature>
<keyword evidence="9 10" id="KW-0464">Manganese</keyword>
<dbReference type="PANTHER" id="PTHR34990:SF1">
    <property type="entry name" value="UDP-2,3-DIACYLGLUCOSAMINE HYDROLASE"/>
    <property type="match status" value="1"/>
</dbReference>
<evidence type="ECO:0000256" key="2">
    <source>
        <dbReference type="ARBA" id="ARBA00022516"/>
    </source>
</evidence>
<feature type="binding site" evidence="10">
    <location>
        <position position="30"/>
    </location>
    <ligand>
        <name>Mn(2+)</name>
        <dbReference type="ChEBI" id="CHEBI:29035"/>
        <label>1</label>
    </ligand>
</feature>
<keyword evidence="5 10" id="KW-0479">Metal-binding</keyword>
<proteinExistence type="inferred from homology"/>
<evidence type="ECO:0000256" key="5">
    <source>
        <dbReference type="ARBA" id="ARBA00022723"/>
    </source>
</evidence>
<dbReference type="NCBIfam" id="TIGR01854">
    <property type="entry name" value="lipid_A_lpxH"/>
    <property type="match status" value="1"/>
</dbReference>
<dbReference type="GO" id="GO:0008758">
    <property type="term" value="F:UDP-2,3-diacylglucosamine hydrolase activity"/>
    <property type="evidence" value="ECO:0007669"/>
    <property type="project" value="UniProtKB-UniRule"/>
</dbReference>
<sequence>MTLLASSVVDNNSSQLARPDVVALFISDLHLQSEMPATTEVFLRFLSSAARHAKQLYLLGDIFEYWAGDDDLESPFAQKICHALREVSNADVAVFWIAGNRDFLVGDVFARATNITLLPDPYLFEHAGKRYLISHGDQFCTDDLAYQQFRTQVRKPEWQAAFLSKPLVERKAIIAGMRQQSQQHQQKQMQQSAMIMDVNPDAVIAQLNQHQADVLIHGHTHRPALHQYGQKLRYVLSDWDRDSDQAKAWRGDWLALLEDGSLQRYDALGAPVAEKNALIS</sequence>
<keyword evidence="13" id="KW-1185">Reference proteome</keyword>
<dbReference type="UniPathway" id="UPA00359">
    <property type="reaction ID" value="UER00480"/>
</dbReference>
<dbReference type="InterPro" id="IPR004843">
    <property type="entry name" value="Calcineurin-like_PHP"/>
</dbReference>
<gene>
    <name evidence="10" type="primary">lpxH</name>
    <name evidence="12" type="ORF">E2I14_01605</name>
</gene>
<feature type="binding site" evidence="10">
    <location>
        <position position="135"/>
    </location>
    <ligand>
        <name>Mn(2+)</name>
        <dbReference type="ChEBI" id="CHEBI:29035"/>
        <label>2</label>
    </ligand>
</feature>
<dbReference type="RefSeq" id="WP_133324771.1">
    <property type="nucleotide sequence ID" value="NZ_SMYL01000001.1"/>
</dbReference>
<feature type="binding site" evidence="10">
    <location>
        <position position="100"/>
    </location>
    <ligand>
        <name>Mn(2+)</name>
        <dbReference type="ChEBI" id="CHEBI:29035"/>
        <label>2</label>
    </ligand>
</feature>
<evidence type="ECO:0000256" key="9">
    <source>
        <dbReference type="ARBA" id="ARBA00023211"/>
    </source>
</evidence>
<feature type="binding site" evidence="10">
    <location>
        <position position="61"/>
    </location>
    <ligand>
        <name>Mn(2+)</name>
        <dbReference type="ChEBI" id="CHEBI:29035"/>
        <label>2</label>
    </ligand>
</feature>
<comment type="catalytic activity">
    <reaction evidence="10">
        <text>UDP-2-N,3-O-bis[(3R)-3-hydroxytetradecanoyl]-alpha-D-glucosamine + H2O = 2-N,3-O-bis[(3R)-3-hydroxytetradecanoyl]-alpha-D-glucosaminyl 1-phosphate + UMP + 2 H(+)</text>
        <dbReference type="Rhea" id="RHEA:25213"/>
        <dbReference type="ChEBI" id="CHEBI:15377"/>
        <dbReference type="ChEBI" id="CHEBI:15378"/>
        <dbReference type="ChEBI" id="CHEBI:57865"/>
        <dbReference type="ChEBI" id="CHEBI:57957"/>
        <dbReference type="ChEBI" id="CHEBI:78847"/>
        <dbReference type="EC" id="3.6.1.54"/>
    </reaction>
</comment>
<dbReference type="GO" id="GO:0009245">
    <property type="term" value="P:lipid A biosynthetic process"/>
    <property type="evidence" value="ECO:0007669"/>
    <property type="project" value="UniProtKB-UniRule"/>
</dbReference>
<dbReference type="Gene3D" id="3.60.21.10">
    <property type="match status" value="1"/>
</dbReference>
<feature type="binding site" evidence="10">
    <location>
        <position position="190"/>
    </location>
    <ligand>
        <name>substrate</name>
    </ligand>
</feature>
<accession>A0A4R5W5F3</accession>
<feature type="binding site" evidence="10">
    <location>
        <begin position="100"/>
        <end position="101"/>
    </location>
    <ligand>
        <name>substrate</name>
    </ligand>
</feature>
<dbReference type="InterPro" id="IPR010138">
    <property type="entry name" value="UDP-diacylglucosamine_Hdrlase"/>
</dbReference>
<feature type="binding site" evidence="10">
    <location>
        <position position="181"/>
    </location>
    <ligand>
        <name>substrate</name>
    </ligand>
</feature>
<comment type="cofactor">
    <cofactor evidence="10">
        <name>Mn(2+)</name>
        <dbReference type="ChEBI" id="CHEBI:29035"/>
    </cofactor>
    <text evidence="10">Binds 2 Mn(2+) ions per subunit in a binuclear metal center.</text>
</comment>
<dbReference type="Proteomes" id="UP000294829">
    <property type="component" value="Unassembled WGS sequence"/>
</dbReference>
<keyword evidence="3 10" id="KW-0997">Cell inner membrane</keyword>
<feature type="binding site" evidence="10">
    <location>
        <position position="187"/>
    </location>
    <ligand>
        <name>substrate</name>
    </ligand>
</feature>
<keyword evidence="8 10" id="KW-0472">Membrane</keyword>
<dbReference type="EC" id="3.6.1.54" evidence="10"/>
<evidence type="ECO:0000256" key="10">
    <source>
        <dbReference type="HAMAP-Rule" id="MF_00575"/>
    </source>
</evidence>
<dbReference type="GO" id="GO:0019897">
    <property type="term" value="C:extrinsic component of plasma membrane"/>
    <property type="evidence" value="ECO:0007669"/>
    <property type="project" value="UniProtKB-UniRule"/>
</dbReference>
<comment type="similarity">
    <text evidence="10">Belongs to the LpxH family.</text>
</comment>
<evidence type="ECO:0000256" key="8">
    <source>
        <dbReference type="ARBA" id="ARBA00023136"/>
    </source>
</evidence>
<keyword evidence="4 10" id="KW-0441">Lipid A biosynthesis</keyword>
<dbReference type="HAMAP" id="MF_00575">
    <property type="entry name" value="LpxH"/>
    <property type="match status" value="1"/>
</dbReference>
<dbReference type="InterPro" id="IPR029052">
    <property type="entry name" value="Metallo-depent_PP-like"/>
</dbReference>
<keyword evidence="7 10" id="KW-0443">Lipid metabolism</keyword>
<dbReference type="SUPFAM" id="SSF56300">
    <property type="entry name" value="Metallo-dependent phosphatases"/>
    <property type="match status" value="1"/>
</dbReference>
<keyword evidence="1 10" id="KW-1003">Cell membrane</keyword>
<keyword evidence="2 10" id="KW-0444">Lipid biosynthesis</keyword>
<dbReference type="PANTHER" id="PTHR34990">
    <property type="entry name" value="UDP-2,3-DIACYLGLUCOSAMINE HYDROLASE-RELATED"/>
    <property type="match status" value="1"/>
</dbReference>
<comment type="pathway">
    <text evidence="10">Glycolipid biosynthesis; lipid IV(A) biosynthesis; lipid IV(A) from (3R)-3-hydroxytetradecanoyl-[acyl-carrier-protein] and UDP-N-acetyl-alpha-D-glucosamine: step 4/6.</text>
</comment>
<keyword evidence="6 10" id="KW-0378">Hydrolase</keyword>
<evidence type="ECO:0000256" key="3">
    <source>
        <dbReference type="ARBA" id="ARBA00022519"/>
    </source>
</evidence>
<feature type="binding site" evidence="10">
    <location>
        <position position="28"/>
    </location>
    <ligand>
        <name>Mn(2+)</name>
        <dbReference type="ChEBI" id="CHEBI:29035"/>
        <label>1</label>
    </ligand>
</feature>
<dbReference type="EMBL" id="SMYL01000001">
    <property type="protein sequence ID" value="TDK68269.1"/>
    <property type="molecule type" value="Genomic_DNA"/>
</dbReference>
<comment type="caution">
    <text evidence="12">The sequence shown here is derived from an EMBL/GenBank/DDBJ whole genome shotgun (WGS) entry which is preliminary data.</text>
</comment>
<dbReference type="NCBIfam" id="NF003743">
    <property type="entry name" value="PRK05340.1"/>
    <property type="match status" value="1"/>
</dbReference>
<dbReference type="AlphaFoldDB" id="A0A4R5W5F3"/>
<feature type="binding site" evidence="10">
    <location>
        <position position="221"/>
    </location>
    <ligand>
        <name>Mn(2+)</name>
        <dbReference type="ChEBI" id="CHEBI:29035"/>
        <label>1</label>
    </ligand>
</feature>
<dbReference type="Pfam" id="PF00149">
    <property type="entry name" value="Metallophos"/>
    <property type="match status" value="1"/>
</dbReference>
<comment type="function">
    <text evidence="10">Hydrolyzes the pyrophosphate bond of UDP-2,3-diacylglucosamine to yield 2,3-diacylglucosamine 1-phosphate (lipid X) and UMP by catalyzing the attack of water at the alpha-P atom. Involved in the biosynthesis of lipid A, a phosphorylated glycolipid that anchors the lipopolysaccharide to the outer membrane of the cell.</text>
</comment>
<protein>
    <recommendedName>
        <fullName evidence="10">UDP-2,3-diacylglucosamine hydrolase</fullName>
        <ecNumber evidence="10">3.6.1.54</ecNumber>
    </recommendedName>
    <alternativeName>
        <fullName evidence="10">UDP-2,3-diacylglucosamine diphosphatase</fullName>
    </alternativeName>
</protein>
<dbReference type="InterPro" id="IPR043461">
    <property type="entry name" value="LpxH-like"/>
</dbReference>